<dbReference type="EMBL" id="JAMGBD010000001">
    <property type="protein sequence ID" value="MCL6683987.1"/>
    <property type="molecule type" value="Genomic_DNA"/>
</dbReference>
<name>A0ABT0RMW6_9SPHN</name>
<dbReference type="Pfam" id="PF06262">
    <property type="entry name" value="Zincin_1"/>
    <property type="match status" value="1"/>
</dbReference>
<proteinExistence type="predicted"/>
<keyword evidence="2" id="KW-1185">Reference proteome</keyword>
<dbReference type="Proteomes" id="UP001165363">
    <property type="component" value="Unassembled WGS sequence"/>
</dbReference>
<dbReference type="SUPFAM" id="SSF55486">
    <property type="entry name" value="Metalloproteases ('zincins'), catalytic domain"/>
    <property type="match status" value="1"/>
</dbReference>
<evidence type="ECO:0000313" key="1">
    <source>
        <dbReference type="EMBL" id="MCL6683987.1"/>
    </source>
</evidence>
<comment type="caution">
    <text evidence="1">The sequence shown here is derived from an EMBL/GenBank/DDBJ whole genome shotgun (WGS) entry which is preliminary data.</text>
</comment>
<sequence>MDRRFGTAPSAAEIEAIARASLERLPEPFAAHLKDVVLTVEEFADDRTLDEMGIEDPFELTGLYHGLPIGEKSVDQSGALPDRIFLYRRAVLDEWASEGETLEHLVHHILVHEVGHHFGLSDADMHALEDEA</sequence>
<evidence type="ECO:0000313" key="2">
    <source>
        <dbReference type="Proteomes" id="UP001165363"/>
    </source>
</evidence>
<reference evidence="1" key="1">
    <citation type="submission" date="2022-05" db="EMBL/GenBank/DDBJ databases">
        <authorList>
            <person name="Jo J.-H."/>
            <person name="Im W.-T."/>
        </authorList>
    </citation>
    <scope>NUCLEOTIDE SEQUENCE</scope>
    <source>
        <strain evidence="1">SE158</strain>
    </source>
</reference>
<protein>
    <submittedName>
        <fullName evidence="1">Metallopeptidase family protein</fullName>
    </submittedName>
</protein>
<dbReference type="CDD" id="cd12952">
    <property type="entry name" value="MMP_ACEL2062"/>
    <property type="match status" value="1"/>
</dbReference>
<dbReference type="InterPro" id="IPR038555">
    <property type="entry name" value="Zincin_1_sf"/>
</dbReference>
<gene>
    <name evidence="1" type="ORF">LZ536_08770</name>
</gene>
<dbReference type="Gene3D" id="3.30.2010.20">
    <property type="match status" value="1"/>
</dbReference>
<organism evidence="1 2">
    <name type="scientific">Sphingomonas alba</name>
    <dbReference type="NCBI Taxonomy" id="2908208"/>
    <lineage>
        <taxon>Bacteria</taxon>
        <taxon>Pseudomonadati</taxon>
        <taxon>Pseudomonadota</taxon>
        <taxon>Alphaproteobacteria</taxon>
        <taxon>Sphingomonadales</taxon>
        <taxon>Sphingomonadaceae</taxon>
        <taxon>Sphingomonas</taxon>
    </lineage>
</organism>
<accession>A0ABT0RMW6</accession>
<dbReference type="InterPro" id="IPR010428">
    <property type="entry name" value="Zincin_1"/>
</dbReference>